<name>A0A955HYS9_9BACT</name>
<dbReference type="InterPro" id="IPR016919">
    <property type="entry name" value="UCP029416_PTP"/>
</dbReference>
<evidence type="ECO:0000313" key="1">
    <source>
        <dbReference type="EMBL" id="MCA9375069.1"/>
    </source>
</evidence>
<dbReference type="InterPro" id="IPR036196">
    <property type="entry name" value="Ptyr_pPase_sf"/>
</dbReference>
<gene>
    <name evidence="1" type="ORF">KC622_01925</name>
</gene>
<dbReference type="SUPFAM" id="SSF52788">
    <property type="entry name" value="Phosphotyrosine protein phosphatases I"/>
    <property type="match status" value="1"/>
</dbReference>
<comment type="caution">
    <text evidence="1">The sequence shown here is derived from an EMBL/GenBank/DDBJ whole genome shotgun (WGS) entry which is preliminary data.</text>
</comment>
<accession>A0A955HYS9</accession>
<sequence>MKVNLLFVCGRNKKRSKTAEKVYSNTPEIGVRSAGVSSKSPHAISEKDLLWADVIFVMEAKYREQILHKFKYMEKLPEIIDLEIPDLYEFMDPKLVSLIKGGVREWLQDNETLAIRH</sequence>
<dbReference type="PIRSF" id="PIRSF029416">
    <property type="entry name" value="UCP029416_PTP"/>
    <property type="match status" value="1"/>
</dbReference>
<evidence type="ECO:0000313" key="2">
    <source>
        <dbReference type="Proteomes" id="UP000748332"/>
    </source>
</evidence>
<reference evidence="1" key="2">
    <citation type="journal article" date="2021" name="Microbiome">
        <title>Successional dynamics and alternative stable states in a saline activated sludge microbial community over 9 years.</title>
        <authorList>
            <person name="Wang Y."/>
            <person name="Ye J."/>
            <person name="Ju F."/>
            <person name="Liu L."/>
            <person name="Boyd J.A."/>
            <person name="Deng Y."/>
            <person name="Parks D.H."/>
            <person name="Jiang X."/>
            <person name="Yin X."/>
            <person name="Woodcroft B.J."/>
            <person name="Tyson G.W."/>
            <person name="Hugenholtz P."/>
            <person name="Polz M.F."/>
            <person name="Zhang T."/>
        </authorList>
    </citation>
    <scope>NUCLEOTIDE SEQUENCE</scope>
    <source>
        <strain evidence="1">HKST-UBA16</strain>
    </source>
</reference>
<dbReference type="EMBL" id="JAGQLM010000079">
    <property type="protein sequence ID" value="MCA9375069.1"/>
    <property type="molecule type" value="Genomic_DNA"/>
</dbReference>
<dbReference type="Proteomes" id="UP000748332">
    <property type="component" value="Unassembled WGS sequence"/>
</dbReference>
<organism evidence="1 2">
    <name type="scientific">Candidatus Dojkabacteria bacterium</name>
    <dbReference type="NCBI Taxonomy" id="2099670"/>
    <lineage>
        <taxon>Bacteria</taxon>
        <taxon>Candidatus Dojkabacteria</taxon>
    </lineage>
</organism>
<reference evidence="1" key="1">
    <citation type="submission" date="2020-04" db="EMBL/GenBank/DDBJ databases">
        <authorList>
            <person name="Zhang T."/>
        </authorList>
    </citation>
    <scope>NUCLEOTIDE SEQUENCE</scope>
    <source>
        <strain evidence="1">HKST-UBA16</strain>
    </source>
</reference>
<protein>
    <submittedName>
        <fullName evidence="1">Phosphotyrosine protein phosphatase</fullName>
    </submittedName>
</protein>
<dbReference type="AlphaFoldDB" id="A0A955HYS9"/>
<proteinExistence type="predicted"/>